<proteinExistence type="predicted"/>
<dbReference type="EMBL" id="BOLY01000002">
    <property type="protein sequence ID" value="GIZ40710.1"/>
    <property type="molecule type" value="Genomic_DNA"/>
</dbReference>
<evidence type="ECO:0000313" key="1">
    <source>
        <dbReference type="EMBL" id="GIZ40710.1"/>
    </source>
</evidence>
<protein>
    <submittedName>
        <fullName evidence="1">Uncharacterized protein</fullName>
    </submittedName>
</protein>
<organism evidence="1 2">
    <name type="scientific">Cercospora kikuchii</name>
    <dbReference type="NCBI Taxonomy" id="84275"/>
    <lineage>
        <taxon>Eukaryota</taxon>
        <taxon>Fungi</taxon>
        <taxon>Dikarya</taxon>
        <taxon>Ascomycota</taxon>
        <taxon>Pezizomycotina</taxon>
        <taxon>Dothideomycetes</taxon>
        <taxon>Dothideomycetidae</taxon>
        <taxon>Mycosphaerellales</taxon>
        <taxon>Mycosphaerellaceae</taxon>
        <taxon>Cercospora</taxon>
    </lineage>
</organism>
<sequence length="128" mass="14693">MTFRSREDQLAARTQWIVSTLQCVLSHMVGLKPPTYSQWSCSPPVLSTADMTYSHMDKPQDLEEDLRDRAVLWMARSDFLLSTSQRWPNFLFGSLRSPPTLDYFDYSALQPMFPAITLGFVQSCSMQS</sequence>
<gene>
    <name evidence="1" type="ORF">CKM354_000403800</name>
</gene>
<dbReference type="RefSeq" id="XP_044655197.1">
    <property type="nucleotide sequence ID" value="XM_044799262.1"/>
</dbReference>
<dbReference type="GeneID" id="68289613"/>
<evidence type="ECO:0000313" key="2">
    <source>
        <dbReference type="Proteomes" id="UP000825890"/>
    </source>
</evidence>
<reference evidence="1 2" key="1">
    <citation type="submission" date="2021-01" db="EMBL/GenBank/DDBJ databases">
        <title>Cercospora kikuchii MAFF 305040 whole genome shotgun sequence.</title>
        <authorList>
            <person name="Kashiwa T."/>
            <person name="Suzuki T."/>
        </authorList>
    </citation>
    <scope>NUCLEOTIDE SEQUENCE [LARGE SCALE GENOMIC DNA]</scope>
    <source>
        <strain evidence="1 2">MAFF 305040</strain>
    </source>
</reference>
<accession>A0A9P3FFR0</accession>
<keyword evidence="2" id="KW-1185">Reference proteome</keyword>
<dbReference type="AlphaFoldDB" id="A0A9P3FFR0"/>
<name>A0A9P3FFR0_9PEZI</name>
<dbReference type="Proteomes" id="UP000825890">
    <property type="component" value="Unassembled WGS sequence"/>
</dbReference>
<comment type="caution">
    <text evidence="1">The sequence shown here is derived from an EMBL/GenBank/DDBJ whole genome shotgun (WGS) entry which is preliminary data.</text>
</comment>